<dbReference type="AlphaFoldDB" id="A0AAE0ZKJ5"/>
<gene>
    <name evidence="1" type="ORF">RRG08_027954</name>
</gene>
<protein>
    <submittedName>
        <fullName evidence="1">Uncharacterized protein</fullName>
    </submittedName>
</protein>
<reference evidence="1" key="1">
    <citation type="journal article" date="2023" name="G3 (Bethesda)">
        <title>A reference genome for the long-term kleptoplast-retaining sea slug Elysia crispata morphotype clarki.</title>
        <authorList>
            <person name="Eastman K.E."/>
            <person name="Pendleton A.L."/>
            <person name="Shaikh M.A."/>
            <person name="Suttiyut T."/>
            <person name="Ogas R."/>
            <person name="Tomko P."/>
            <person name="Gavelis G."/>
            <person name="Widhalm J.R."/>
            <person name="Wisecaver J.H."/>
        </authorList>
    </citation>
    <scope>NUCLEOTIDE SEQUENCE</scope>
    <source>
        <strain evidence="1">ECLA1</strain>
    </source>
</reference>
<dbReference type="EMBL" id="JAWDGP010003841">
    <property type="protein sequence ID" value="KAK3770471.1"/>
    <property type="molecule type" value="Genomic_DNA"/>
</dbReference>
<comment type="caution">
    <text evidence="1">The sequence shown here is derived from an EMBL/GenBank/DDBJ whole genome shotgun (WGS) entry which is preliminary data.</text>
</comment>
<name>A0AAE0ZKJ5_9GAST</name>
<accession>A0AAE0ZKJ5</accession>
<dbReference type="Proteomes" id="UP001283361">
    <property type="component" value="Unassembled WGS sequence"/>
</dbReference>
<evidence type="ECO:0000313" key="1">
    <source>
        <dbReference type="EMBL" id="KAK3770471.1"/>
    </source>
</evidence>
<sequence>MFQLAGILFWYSAKNINKAGSFHLYTSAAASSSSTIINTTRFDNSSGNFNIGLNITMNKILASIFVSLAVIHVVFSQRACTADGNACDGKIRHEDNLSGNRWCCPVDGETLRYAYDFRSGSGVYICICGTDAECAVPNSPCAGLRAVAAATSSTTIIKTSSFDNSSSGFNIRLTTSMNTIVATIFVSLALINVVFSSSACVKDVATANGSPCDGEVKVDDDMTGNTWCCPVDGEKARYEGGLVNGGGFFMCTCKTDAECAVPNSVCNGLETAD</sequence>
<keyword evidence="2" id="KW-1185">Reference proteome</keyword>
<proteinExistence type="predicted"/>
<evidence type="ECO:0000313" key="2">
    <source>
        <dbReference type="Proteomes" id="UP001283361"/>
    </source>
</evidence>
<organism evidence="1 2">
    <name type="scientific">Elysia crispata</name>
    <name type="common">lettuce slug</name>
    <dbReference type="NCBI Taxonomy" id="231223"/>
    <lineage>
        <taxon>Eukaryota</taxon>
        <taxon>Metazoa</taxon>
        <taxon>Spiralia</taxon>
        <taxon>Lophotrochozoa</taxon>
        <taxon>Mollusca</taxon>
        <taxon>Gastropoda</taxon>
        <taxon>Heterobranchia</taxon>
        <taxon>Euthyneura</taxon>
        <taxon>Panpulmonata</taxon>
        <taxon>Sacoglossa</taxon>
        <taxon>Placobranchoidea</taxon>
        <taxon>Plakobranchidae</taxon>
        <taxon>Elysia</taxon>
    </lineage>
</organism>